<dbReference type="OrthoDB" id="9801479at2"/>
<dbReference type="AlphaFoldDB" id="L0F822"/>
<dbReference type="SUPFAM" id="SSF52218">
    <property type="entry name" value="Flavoproteins"/>
    <property type="match status" value="1"/>
</dbReference>
<dbReference type="InterPro" id="IPR029039">
    <property type="entry name" value="Flavoprotein-like_sf"/>
</dbReference>
<gene>
    <name evidence="1" type="ordered locus">Desdi_1295</name>
</gene>
<protein>
    <recommendedName>
        <fullName evidence="3">Flavodoxin</fullName>
    </recommendedName>
</protein>
<dbReference type="HOGENOM" id="CLU_105338_1_1_9"/>
<organism evidence="1 2">
    <name type="scientific">Desulfitobacterium dichloroeliminans (strain LMG P-21439 / DCA1)</name>
    <dbReference type="NCBI Taxonomy" id="871963"/>
    <lineage>
        <taxon>Bacteria</taxon>
        <taxon>Bacillati</taxon>
        <taxon>Bacillota</taxon>
        <taxon>Clostridia</taxon>
        <taxon>Eubacteriales</taxon>
        <taxon>Desulfitobacteriaceae</taxon>
        <taxon>Desulfitobacterium</taxon>
    </lineage>
</organism>
<dbReference type="RefSeq" id="WP_015261802.1">
    <property type="nucleotide sequence ID" value="NC_019903.1"/>
</dbReference>
<sequence>MKIAVRYYTRTGNTKKLAEAVAKEAGVKALPITEPLTEDIDTLFLANSVYAAGLAGDVKKFIANIDVKVGEVVNISSAAIIESTYAQVKSIVEKSGLKMSEHEYHCRGQFTLMHSGRPNTKDLQDAVTFVKEYLEK</sequence>
<evidence type="ECO:0000313" key="2">
    <source>
        <dbReference type="Proteomes" id="UP000010797"/>
    </source>
</evidence>
<evidence type="ECO:0000313" key="1">
    <source>
        <dbReference type="EMBL" id="AGA68806.1"/>
    </source>
</evidence>
<accession>L0F822</accession>
<dbReference type="Gene3D" id="3.40.50.360">
    <property type="match status" value="1"/>
</dbReference>
<reference evidence="2" key="1">
    <citation type="submission" date="2012-02" db="EMBL/GenBank/DDBJ databases">
        <title>Complete sequence of Desulfitobacterium dichloroeliminans LMG P-21439.</title>
        <authorList>
            <person name="Lucas S."/>
            <person name="Han J."/>
            <person name="Lapidus A."/>
            <person name="Cheng J.-F."/>
            <person name="Goodwin L."/>
            <person name="Pitluck S."/>
            <person name="Peters L."/>
            <person name="Ovchinnikova G."/>
            <person name="Teshima H."/>
            <person name="Detter J.C."/>
            <person name="Han C."/>
            <person name="Tapia R."/>
            <person name="Land M."/>
            <person name="Hauser L."/>
            <person name="Kyrpides N."/>
            <person name="Ivanova N."/>
            <person name="Pagani I."/>
            <person name="Kruse T."/>
            <person name="de Vos W.M."/>
            <person name="Boon N."/>
            <person name="Smidt H."/>
            <person name="Woyke T."/>
        </authorList>
    </citation>
    <scope>NUCLEOTIDE SEQUENCE [LARGE SCALE GENOMIC DNA]</scope>
    <source>
        <strain evidence="2">LMG P-21439 / DCA1</strain>
    </source>
</reference>
<name>L0F822_DESDL</name>
<proteinExistence type="predicted"/>
<dbReference type="eggNOG" id="COG0716">
    <property type="taxonomic scope" value="Bacteria"/>
</dbReference>
<keyword evidence="2" id="KW-1185">Reference proteome</keyword>
<dbReference type="STRING" id="871963.Desdi_1295"/>
<dbReference type="EMBL" id="CP003344">
    <property type="protein sequence ID" value="AGA68806.1"/>
    <property type="molecule type" value="Genomic_DNA"/>
</dbReference>
<evidence type="ECO:0008006" key="3">
    <source>
        <dbReference type="Google" id="ProtNLM"/>
    </source>
</evidence>
<dbReference type="KEGG" id="ddl:Desdi_1295"/>
<dbReference type="Proteomes" id="UP000010797">
    <property type="component" value="Chromosome"/>
</dbReference>